<dbReference type="AlphaFoldDB" id="A0A8J8NAN6"/>
<name>A0A8J8NAN6_HALGN</name>
<evidence type="ECO:0000313" key="2">
    <source>
        <dbReference type="Proteomes" id="UP000785679"/>
    </source>
</evidence>
<gene>
    <name evidence="1" type="ORF">FGO68_gene6903</name>
</gene>
<evidence type="ECO:0000313" key="1">
    <source>
        <dbReference type="EMBL" id="TNV71512.1"/>
    </source>
</evidence>
<reference evidence="1" key="1">
    <citation type="submission" date="2019-06" db="EMBL/GenBank/DDBJ databases">
        <authorList>
            <person name="Zheng W."/>
        </authorList>
    </citation>
    <scope>NUCLEOTIDE SEQUENCE</scope>
    <source>
        <strain evidence="1">QDHG01</strain>
    </source>
</reference>
<protein>
    <submittedName>
        <fullName evidence="1">Uncharacterized protein</fullName>
    </submittedName>
</protein>
<proteinExistence type="predicted"/>
<organism evidence="1 2">
    <name type="scientific">Halteria grandinella</name>
    <dbReference type="NCBI Taxonomy" id="5974"/>
    <lineage>
        <taxon>Eukaryota</taxon>
        <taxon>Sar</taxon>
        <taxon>Alveolata</taxon>
        <taxon>Ciliophora</taxon>
        <taxon>Intramacronucleata</taxon>
        <taxon>Spirotrichea</taxon>
        <taxon>Stichotrichia</taxon>
        <taxon>Sporadotrichida</taxon>
        <taxon>Halteriidae</taxon>
        <taxon>Halteria</taxon>
    </lineage>
</organism>
<keyword evidence="2" id="KW-1185">Reference proteome</keyword>
<dbReference type="Proteomes" id="UP000785679">
    <property type="component" value="Unassembled WGS sequence"/>
</dbReference>
<comment type="caution">
    <text evidence="1">The sequence shown here is derived from an EMBL/GenBank/DDBJ whole genome shotgun (WGS) entry which is preliminary data.</text>
</comment>
<dbReference type="EMBL" id="RRYP01029765">
    <property type="protein sequence ID" value="TNV71512.1"/>
    <property type="molecule type" value="Genomic_DNA"/>
</dbReference>
<sequence length="156" mass="18658">MKKNYGTSSIRFCSSNFITSFYKNIQRSLLYCCVVFKLLQGTENNRIEKKRVNFLITQNNYMNSFNSLLSLKFDFPLGPSLENNYEFKYDHQNPSEQLRIEKVDLLSFGLLRRYIQKKSWNPNLSSQQWFLIIIHFRFRSNQVSHLMVFQVDQSLT</sequence>
<accession>A0A8J8NAN6</accession>